<dbReference type="InterPro" id="IPR032675">
    <property type="entry name" value="LRR_dom_sf"/>
</dbReference>
<sequence>MRLHTDPRGEAYQQIIDIAIRKSEYFVLSEKLANAAEPKRRSHLEALEALEPYLEKTVVIHGESIDEIMHVKKAYRSRAFYTAGTHYLYRCSAESGRILQQLANRLSDWAFPHLPEDLCFLKQGGGDFLYSVVHEHMYGMEITEEEATELSSAISGLFLDLKVHQDFDRLLDDAIRHRTDWLYISRHGLTELPERIRELTELRELEIFEQDLYRLPEVLFELSKLECLKILTADLESIPASISRLSNLRELSVHCGSSDRPTPGWRVKPKEEISLNYIPPEIGELQNLQLLTIQYNSIHELPLELLKLKNLRILNISMCMIKQKPGFLKQMKQLGYVNVSQGEYETE</sequence>
<evidence type="ECO:0000313" key="4">
    <source>
        <dbReference type="Proteomes" id="UP001649230"/>
    </source>
</evidence>
<keyword evidence="2" id="KW-0677">Repeat</keyword>
<evidence type="ECO:0000256" key="2">
    <source>
        <dbReference type="ARBA" id="ARBA00022737"/>
    </source>
</evidence>
<evidence type="ECO:0000313" key="3">
    <source>
        <dbReference type="EMBL" id="UJF35902.1"/>
    </source>
</evidence>
<dbReference type="RefSeq" id="WP_235122458.1">
    <property type="nucleotide sequence ID" value="NZ_CP090978.1"/>
</dbReference>
<protein>
    <submittedName>
        <fullName evidence="3">Leucine-rich repeat domain-containing protein</fullName>
    </submittedName>
</protein>
<dbReference type="SUPFAM" id="SSF52058">
    <property type="entry name" value="L domain-like"/>
    <property type="match status" value="1"/>
</dbReference>
<reference evidence="3 4" key="1">
    <citation type="journal article" date="2024" name="Int. J. Syst. Evol. Microbiol.">
        <title>Paenibacillus hexagrammi sp. nov., a novel bacterium isolated from the gut content of Hexagrammos agrammus.</title>
        <authorList>
            <person name="Jung H.K."/>
            <person name="Kim D.G."/>
            <person name="Zin H."/>
            <person name="Park J."/>
            <person name="Jung H."/>
            <person name="Kim Y.O."/>
            <person name="Kong H.J."/>
            <person name="Kim J.W."/>
            <person name="Kim Y.S."/>
        </authorList>
    </citation>
    <scope>NUCLEOTIDE SEQUENCE [LARGE SCALE GENOMIC DNA]</scope>
    <source>
        <strain evidence="3 4">YPD9-1</strain>
    </source>
</reference>
<dbReference type="Proteomes" id="UP001649230">
    <property type="component" value="Chromosome"/>
</dbReference>
<dbReference type="PANTHER" id="PTHR48051">
    <property type="match status" value="1"/>
</dbReference>
<accession>A0ABY3SPE0</accession>
<dbReference type="InterPro" id="IPR050216">
    <property type="entry name" value="LRR_domain-containing"/>
</dbReference>
<dbReference type="EMBL" id="CP090978">
    <property type="protein sequence ID" value="UJF35902.1"/>
    <property type="molecule type" value="Genomic_DNA"/>
</dbReference>
<dbReference type="PANTHER" id="PTHR48051:SF1">
    <property type="entry name" value="RAS SUPPRESSOR PROTEIN 1"/>
    <property type="match status" value="1"/>
</dbReference>
<name>A0ABY3SPE0_9BACL</name>
<proteinExistence type="predicted"/>
<keyword evidence="4" id="KW-1185">Reference proteome</keyword>
<gene>
    <name evidence="3" type="ORF">L0M14_12940</name>
</gene>
<evidence type="ECO:0000256" key="1">
    <source>
        <dbReference type="ARBA" id="ARBA00022614"/>
    </source>
</evidence>
<dbReference type="Gene3D" id="3.80.10.10">
    <property type="entry name" value="Ribonuclease Inhibitor"/>
    <property type="match status" value="1"/>
</dbReference>
<organism evidence="3 4">
    <name type="scientific">Paenibacillus hexagrammi</name>
    <dbReference type="NCBI Taxonomy" id="2908839"/>
    <lineage>
        <taxon>Bacteria</taxon>
        <taxon>Bacillati</taxon>
        <taxon>Bacillota</taxon>
        <taxon>Bacilli</taxon>
        <taxon>Bacillales</taxon>
        <taxon>Paenibacillaceae</taxon>
        <taxon>Paenibacillus</taxon>
    </lineage>
</organism>
<keyword evidence="1" id="KW-0433">Leucine-rich repeat</keyword>